<protein>
    <submittedName>
        <fullName evidence="1">Uncharacterized protein</fullName>
    </submittedName>
</protein>
<dbReference type="AlphaFoldDB" id="A0A0E9QR30"/>
<sequence length="43" mass="4744">MAAKSLLGLCFSLKIPSKLASTCKMYIFNNVSSFILKQFENVG</sequence>
<reference evidence="1" key="2">
    <citation type="journal article" date="2015" name="Fish Shellfish Immunol.">
        <title>Early steps in the European eel (Anguilla anguilla)-Vibrio vulnificus interaction in the gills: Role of the RtxA13 toxin.</title>
        <authorList>
            <person name="Callol A."/>
            <person name="Pajuelo D."/>
            <person name="Ebbesson L."/>
            <person name="Teles M."/>
            <person name="MacKenzie S."/>
            <person name="Amaro C."/>
        </authorList>
    </citation>
    <scope>NUCLEOTIDE SEQUENCE</scope>
</reference>
<evidence type="ECO:0000313" key="1">
    <source>
        <dbReference type="EMBL" id="JAH18563.1"/>
    </source>
</evidence>
<reference evidence="1" key="1">
    <citation type="submission" date="2014-11" db="EMBL/GenBank/DDBJ databases">
        <authorList>
            <person name="Amaro Gonzalez C."/>
        </authorList>
    </citation>
    <scope>NUCLEOTIDE SEQUENCE</scope>
</reference>
<dbReference type="EMBL" id="GBXM01090014">
    <property type="protein sequence ID" value="JAH18563.1"/>
    <property type="molecule type" value="Transcribed_RNA"/>
</dbReference>
<organism evidence="1">
    <name type="scientific">Anguilla anguilla</name>
    <name type="common">European freshwater eel</name>
    <name type="synonym">Muraena anguilla</name>
    <dbReference type="NCBI Taxonomy" id="7936"/>
    <lineage>
        <taxon>Eukaryota</taxon>
        <taxon>Metazoa</taxon>
        <taxon>Chordata</taxon>
        <taxon>Craniata</taxon>
        <taxon>Vertebrata</taxon>
        <taxon>Euteleostomi</taxon>
        <taxon>Actinopterygii</taxon>
        <taxon>Neopterygii</taxon>
        <taxon>Teleostei</taxon>
        <taxon>Anguilliformes</taxon>
        <taxon>Anguillidae</taxon>
        <taxon>Anguilla</taxon>
    </lineage>
</organism>
<accession>A0A0E9QR30</accession>
<name>A0A0E9QR30_ANGAN</name>
<proteinExistence type="predicted"/>